<accession>A0A8S1LPD1</accession>
<dbReference type="Pfam" id="PF13917">
    <property type="entry name" value="zf-CCHC_3"/>
    <property type="match status" value="1"/>
</dbReference>
<feature type="compositionally biased region" description="Low complexity" evidence="1">
    <location>
        <begin position="129"/>
        <end position="152"/>
    </location>
</feature>
<comment type="caution">
    <text evidence="2">The sequence shown here is derived from an EMBL/GenBank/DDBJ whole genome shotgun (WGS) entry which is preliminary data.</text>
</comment>
<dbReference type="Proteomes" id="UP000688137">
    <property type="component" value="Unassembled WGS sequence"/>
</dbReference>
<evidence type="ECO:0000313" key="3">
    <source>
        <dbReference type="Proteomes" id="UP000688137"/>
    </source>
</evidence>
<dbReference type="EMBL" id="CAJJDM010000038">
    <property type="protein sequence ID" value="CAD8066376.1"/>
    <property type="molecule type" value="Genomic_DNA"/>
</dbReference>
<feature type="compositionally biased region" description="Low complexity" evidence="1">
    <location>
        <begin position="101"/>
        <end position="112"/>
    </location>
</feature>
<proteinExistence type="predicted"/>
<dbReference type="AlphaFoldDB" id="A0A8S1LPD1"/>
<feature type="compositionally biased region" description="Basic and acidic residues" evidence="1">
    <location>
        <begin position="72"/>
        <end position="82"/>
    </location>
</feature>
<evidence type="ECO:0000256" key="1">
    <source>
        <dbReference type="SAM" id="MobiDB-lite"/>
    </source>
</evidence>
<reference evidence="2" key="1">
    <citation type="submission" date="2021-01" db="EMBL/GenBank/DDBJ databases">
        <authorList>
            <consortium name="Genoscope - CEA"/>
            <person name="William W."/>
        </authorList>
    </citation>
    <scope>NUCLEOTIDE SEQUENCE</scope>
</reference>
<feature type="compositionally biased region" description="Basic residues" evidence="1">
    <location>
        <begin position="153"/>
        <end position="167"/>
    </location>
</feature>
<sequence>MYKSNFVESQSFFNKYMQQAMKNKKKANNEDAAAVRCQRCLKYGHLTYECKNENVYLYRPSRTMQFKEKQLQYELNSEKPPEVPDAFDGDWKRSTKKKVPLEVSSDSSSDEQVQLKKEGTTINVKKQKSSSSESSSEESSSSDSDSDSSGSSQKRRKNRSRDKKQKK</sequence>
<dbReference type="OMA" id="SRTMQFK"/>
<protein>
    <submittedName>
        <fullName evidence="2">Uncharacterized protein</fullName>
    </submittedName>
</protein>
<evidence type="ECO:0000313" key="2">
    <source>
        <dbReference type="EMBL" id="CAD8066376.1"/>
    </source>
</evidence>
<organism evidence="2 3">
    <name type="scientific">Paramecium primaurelia</name>
    <dbReference type="NCBI Taxonomy" id="5886"/>
    <lineage>
        <taxon>Eukaryota</taxon>
        <taxon>Sar</taxon>
        <taxon>Alveolata</taxon>
        <taxon>Ciliophora</taxon>
        <taxon>Intramacronucleata</taxon>
        <taxon>Oligohymenophorea</taxon>
        <taxon>Peniculida</taxon>
        <taxon>Parameciidae</taxon>
        <taxon>Paramecium</taxon>
    </lineage>
</organism>
<gene>
    <name evidence="2" type="ORF">PPRIM_AZ9-3.1.T0390057</name>
</gene>
<dbReference type="InterPro" id="IPR039715">
    <property type="entry name" value="ZCCHC10"/>
</dbReference>
<feature type="region of interest" description="Disordered" evidence="1">
    <location>
        <begin position="72"/>
        <end position="167"/>
    </location>
</feature>
<keyword evidence="3" id="KW-1185">Reference proteome</keyword>
<dbReference type="PANTHER" id="PTHR13491">
    <property type="entry name" value="ZCCHC10 PROTEIN"/>
    <property type="match status" value="1"/>
</dbReference>
<dbReference type="PANTHER" id="PTHR13491:SF0">
    <property type="entry name" value="ZINC FINGER CCHC DOMAIN-CONTAINING PROTEIN 10"/>
    <property type="match status" value="1"/>
</dbReference>
<name>A0A8S1LPD1_PARPR</name>